<dbReference type="GO" id="GO:0030170">
    <property type="term" value="F:pyridoxal phosphate binding"/>
    <property type="evidence" value="ECO:0007669"/>
    <property type="project" value="InterPro"/>
</dbReference>
<evidence type="ECO:0000256" key="6">
    <source>
        <dbReference type="ARBA" id="ARBA00022898"/>
    </source>
</evidence>
<dbReference type="GO" id="GO:0005524">
    <property type="term" value="F:ATP binding"/>
    <property type="evidence" value="ECO:0007669"/>
    <property type="project" value="TreeGrafter"/>
</dbReference>
<dbReference type="GO" id="GO:0030378">
    <property type="term" value="F:serine racemase activity"/>
    <property type="evidence" value="ECO:0007669"/>
    <property type="project" value="TreeGrafter"/>
</dbReference>
<dbReference type="GO" id="GO:0000287">
    <property type="term" value="F:magnesium ion binding"/>
    <property type="evidence" value="ECO:0007669"/>
    <property type="project" value="TreeGrafter"/>
</dbReference>
<dbReference type="GO" id="GO:0070179">
    <property type="term" value="P:D-serine biosynthetic process"/>
    <property type="evidence" value="ECO:0007669"/>
    <property type="project" value="TreeGrafter"/>
</dbReference>
<evidence type="ECO:0000256" key="3">
    <source>
        <dbReference type="ARBA" id="ARBA00001936"/>
    </source>
</evidence>
<organism evidence="8">
    <name type="scientific">marine metagenome</name>
    <dbReference type="NCBI Taxonomy" id="408172"/>
    <lineage>
        <taxon>unclassified sequences</taxon>
        <taxon>metagenomes</taxon>
        <taxon>ecological metagenomes</taxon>
    </lineage>
</organism>
<evidence type="ECO:0000313" key="8">
    <source>
        <dbReference type="EMBL" id="SVA43633.1"/>
    </source>
</evidence>
<dbReference type="PANTHER" id="PTHR43050">
    <property type="entry name" value="SERINE / THREONINE RACEMASE FAMILY MEMBER"/>
    <property type="match status" value="1"/>
</dbReference>
<gene>
    <name evidence="8" type="ORF">METZ01_LOCUS96487</name>
</gene>
<dbReference type="Gene3D" id="3.40.50.1100">
    <property type="match status" value="2"/>
</dbReference>
<dbReference type="AlphaFoldDB" id="A0A381VVM3"/>
<dbReference type="Pfam" id="PF00291">
    <property type="entry name" value="PALP"/>
    <property type="match status" value="1"/>
</dbReference>
<dbReference type="GO" id="GO:0018114">
    <property type="term" value="F:threonine racemase activity"/>
    <property type="evidence" value="ECO:0007669"/>
    <property type="project" value="TreeGrafter"/>
</dbReference>
<keyword evidence="6" id="KW-0663">Pyridoxal phosphate</keyword>
<evidence type="ECO:0000256" key="2">
    <source>
        <dbReference type="ARBA" id="ARBA00001933"/>
    </source>
</evidence>
<dbReference type="EMBL" id="UINC01009744">
    <property type="protein sequence ID" value="SVA43633.1"/>
    <property type="molecule type" value="Genomic_DNA"/>
</dbReference>
<dbReference type="SUPFAM" id="SSF53686">
    <property type="entry name" value="Tryptophan synthase beta subunit-like PLP-dependent enzymes"/>
    <property type="match status" value="1"/>
</dbReference>
<keyword evidence="5" id="KW-0460">Magnesium</keyword>
<evidence type="ECO:0000256" key="5">
    <source>
        <dbReference type="ARBA" id="ARBA00022842"/>
    </source>
</evidence>
<evidence type="ECO:0000256" key="1">
    <source>
        <dbReference type="ARBA" id="ARBA00001913"/>
    </source>
</evidence>
<feature type="domain" description="Tryptophan synthase beta chain-like PALP" evidence="7">
    <location>
        <begin position="16"/>
        <end position="93"/>
    </location>
</feature>
<evidence type="ECO:0000259" key="7">
    <source>
        <dbReference type="Pfam" id="PF00291"/>
    </source>
</evidence>
<accession>A0A381VVM3</accession>
<proteinExistence type="predicted"/>
<sequence>MSITYEDVITAHARIADYVRRTPLAPSSWLSGISGGNVQLKLESLQITNSFKLRGAVNAISALVERSTDAVPHVVTASAGNHGRAMAWAAEQLETR</sequence>
<comment type="cofactor">
    <cofactor evidence="3">
        <name>Mn(2+)</name>
        <dbReference type="ChEBI" id="CHEBI:29035"/>
    </cofactor>
</comment>
<name>A0A381VVM3_9ZZZZ</name>
<dbReference type="InterPro" id="IPR000634">
    <property type="entry name" value="Ser/Thr_deHydtase_PyrdxlP-BS"/>
</dbReference>
<feature type="non-terminal residue" evidence="8">
    <location>
        <position position="96"/>
    </location>
</feature>
<dbReference type="PROSITE" id="PS00165">
    <property type="entry name" value="DEHYDRATASE_SER_THR"/>
    <property type="match status" value="1"/>
</dbReference>
<dbReference type="InterPro" id="IPR001926">
    <property type="entry name" value="TrpB-like_PALP"/>
</dbReference>
<evidence type="ECO:0000256" key="4">
    <source>
        <dbReference type="ARBA" id="ARBA00001946"/>
    </source>
</evidence>
<comment type="cofactor">
    <cofactor evidence="1">
        <name>Ca(2+)</name>
        <dbReference type="ChEBI" id="CHEBI:29108"/>
    </cofactor>
</comment>
<dbReference type="InterPro" id="IPR036052">
    <property type="entry name" value="TrpB-like_PALP_sf"/>
</dbReference>
<protein>
    <recommendedName>
        <fullName evidence="7">Tryptophan synthase beta chain-like PALP domain-containing protein</fullName>
    </recommendedName>
</protein>
<dbReference type="GO" id="GO:0003941">
    <property type="term" value="F:L-serine ammonia-lyase activity"/>
    <property type="evidence" value="ECO:0007669"/>
    <property type="project" value="TreeGrafter"/>
</dbReference>
<reference evidence="8" key="1">
    <citation type="submission" date="2018-05" db="EMBL/GenBank/DDBJ databases">
        <authorList>
            <person name="Lanie J.A."/>
            <person name="Ng W.-L."/>
            <person name="Kazmierczak K.M."/>
            <person name="Andrzejewski T.M."/>
            <person name="Davidsen T.M."/>
            <person name="Wayne K.J."/>
            <person name="Tettelin H."/>
            <person name="Glass J.I."/>
            <person name="Rusch D."/>
            <person name="Podicherti R."/>
            <person name="Tsui H.-C.T."/>
            <person name="Winkler M.E."/>
        </authorList>
    </citation>
    <scope>NUCLEOTIDE SEQUENCE</scope>
</reference>
<comment type="cofactor">
    <cofactor evidence="2">
        <name>pyridoxal 5'-phosphate</name>
        <dbReference type="ChEBI" id="CHEBI:597326"/>
    </cofactor>
</comment>
<dbReference type="PANTHER" id="PTHR43050:SF1">
    <property type="entry name" value="SERINE RACEMASE"/>
    <property type="match status" value="1"/>
</dbReference>
<comment type="cofactor">
    <cofactor evidence="4">
        <name>Mg(2+)</name>
        <dbReference type="ChEBI" id="CHEBI:18420"/>
    </cofactor>
</comment>